<dbReference type="Gene3D" id="3.40.50.2060">
    <property type="match status" value="1"/>
</dbReference>
<evidence type="ECO:0000313" key="5">
    <source>
        <dbReference type="Proteomes" id="UP000030669"/>
    </source>
</evidence>
<feature type="domain" description="Endoplasmic reticulum vesicle transporter C-terminal" evidence="2">
    <location>
        <begin position="1231"/>
        <end position="1483"/>
    </location>
</feature>
<dbReference type="InterPro" id="IPR036291">
    <property type="entry name" value="NAD(P)-bd_dom_sf"/>
</dbReference>
<dbReference type="SUPFAM" id="SSF56815">
    <property type="entry name" value="Sec1/munc18-like (SM) proteins"/>
    <property type="match status" value="1"/>
</dbReference>
<accession>S7Q3M8</accession>
<feature type="domain" description="Endoplasmic reticulum vesicle transporter N-terminal" evidence="3">
    <location>
        <begin position="1096"/>
        <end position="1185"/>
    </location>
</feature>
<dbReference type="Pfam" id="PF00995">
    <property type="entry name" value="Sec1"/>
    <property type="match status" value="1"/>
</dbReference>
<dbReference type="eggNOG" id="KOG2667">
    <property type="taxonomic scope" value="Eukaryota"/>
</dbReference>
<dbReference type="InterPro" id="IPR043154">
    <property type="entry name" value="Sec-1-like_dom1"/>
</dbReference>
<dbReference type="Pfam" id="PF13850">
    <property type="entry name" value="ERGIC_N"/>
    <property type="match status" value="1"/>
</dbReference>
<dbReference type="PANTHER" id="PTHR11679">
    <property type="entry name" value="VESICLE PROTEIN SORTING-ASSOCIATED"/>
    <property type="match status" value="1"/>
</dbReference>
<dbReference type="InterPro" id="IPR036045">
    <property type="entry name" value="Sec1-like_sf"/>
</dbReference>
<evidence type="ECO:0000256" key="1">
    <source>
        <dbReference type="ARBA" id="ARBA00009884"/>
    </source>
</evidence>
<dbReference type="InterPro" id="IPR012936">
    <property type="entry name" value="Erv_C"/>
</dbReference>
<dbReference type="EMBL" id="KB469303">
    <property type="protein sequence ID" value="EPQ54591.1"/>
    <property type="molecule type" value="Genomic_DNA"/>
</dbReference>
<name>S7Q3M8_GLOTA</name>
<proteinExistence type="inferred from homology"/>
<dbReference type="GeneID" id="19300768"/>
<dbReference type="HOGENOM" id="CLU_004127_0_0_1"/>
<evidence type="ECO:0000259" key="2">
    <source>
        <dbReference type="Pfam" id="PF07970"/>
    </source>
</evidence>
<evidence type="ECO:0000313" key="4">
    <source>
        <dbReference type="EMBL" id="EPQ54591.1"/>
    </source>
</evidence>
<dbReference type="Gene3D" id="1.25.40.60">
    <property type="match status" value="1"/>
</dbReference>
<gene>
    <name evidence="4" type="ORF">GLOTRDRAFT_121678</name>
</gene>
<evidence type="ECO:0000259" key="3">
    <source>
        <dbReference type="Pfam" id="PF13850"/>
    </source>
</evidence>
<dbReference type="eggNOG" id="KOG1208">
    <property type="taxonomic scope" value="Eukaryota"/>
</dbReference>
<dbReference type="STRING" id="670483.S7Q3M8"/>
<dbReference type="Pfam" id="PF00106">
    <property type="entry name" value="adh_short"/>
    <property type="match status" value="1"/>
</dbReference>
<dbReference type="InterPro" id="IPR039542">
    <property type="entry name" value="Erv_N"/>
</dbReference>
<dbReference type="PRINTS" id="PR00081">
    <property type="entry name" value="GDHRDH"/>
</dbReference>
<dbReference type="OrthoDB" id="10266265at2759"/>
<dbReference type="KEGG" id="gtr:GLOTRDRAFT_121678"/>
<protein>
    <submittedName>
        <fullName evidence="4">Sec1-like protein</fullName>
    </submittedName>
</protein>
<dbReference type="InterPro" id="IPR027482">
    <property type="entry name" value="Sec1-like_dom2"/>
</dbReference>
<dbReference type="InterPro" id="IPR043127">
    <property type="entry name" value="Sec-1-like_dom3a"/>
</dbReference>
<comment type="similarity">
    <text evidence="1">Belongs to the STXBP/unc-18/SEC1 family.</text>
</comment>
<dbReference type="OMA" id="MSPMAKK"/>
<dbReference type="Gene3D" id="3.40.50.720">
    <property type="entry name" value="NAD(P)-binding Rossmann-like Domain"/>
    <property type="match status" value="1"/>
</dbReference>
<reference evidence="4 5" key="1">
    <citation type="journal article" date="2012" name="Science">
        <title>The Paleozoic origin of enzymatic lignin decomposition reconstructed from 31 fungal genomes.</title>
        <authorList>
            <person name="Floudas D."/>
            <person name="Binder M."/>
            <person name="Riley R."/>
            <person name="Barry K."/>
            <person name="Blanchette R.A."/>
            <person name="Henrissat B."/>
            <person name="Martinez A.T."/>
            <person name="Otillar R."/>
            <person name="Spatafora J.W."/>
            <person name="Yadav J.S."/>
            <person name="Aerts A."/>
            <person name="Benoit I."/>
            <person name="Boyd A."/>
            <person name="Carlson A."/>
            <person name="Copeland A."/>
            <person name="Coutinho P.M."/>
            <person name="de Vries R.P."/>
            <person name="Ferreira P."/>
            <person name="Findley K."/>
            <person name="Foster B."/>
            <person name="Gaskell J."/>
            <person name="Glotzer D."/>
            <person name="Gorecki P."/>
            <person name="Heitman J."/>
            <person name="Hesse C."/>
            <person name="Hori C."/>
            <person name="Igarashi K."/>
            <person name="Jurgens J.A."/>
            <person name="Kallen N."/>
            <person name="Kersten P."/>
            <person name="Kohler A."/>
            <person name="Kuees U."/>
            <person name="Kumar T.K.A."/>
            <person name="Kuo A."/>
            <person name="LaButti K."/>
            <person name="Larrondo L.F."/>
            <person name="Lindquist E."/>
            <person name="Ling A."/>
            <person name="Lombard V."/>
            <person name="Lucas S."/>
            <person name="Lundell T."/>
            <person name="Martin R."/>
            <person name="McLaughlin D.J."/>
            <person name="Morgenstern I."/>
            <person name="Morin E."/>
            <person name="Murat C."/>
            <person name="Nagy L.G."/>
            <person name="Nolan M."/>
            <person name="Ohm R.A."/>
            <person name="Patyshakuliyeva A."/>
            <person name="Rokas A."/>
            <person name="Ruiz-Duenas F.J."/>
            <person name="Sabat G."/>
            <person name="Salamov A."/>
            <person name="Samejima M."/>
            <person name="Schmutz J."/>
            <person name="Slot J.C."/>
            <person name="St John F."/>
            <person name="Stenlid J."/>
            <person name="Sun H."/>
            <person name="Sun S."/>
            <person name="Syed K."/>
            <person name="Tsang A."/>
            <person name="Wiebenga A."/>
            <person name="Young D."/>
            <person name="Pisabarro A."/>
            <person name="Eastwood D.C."/>
            <person name="Martin F."/>
            <person name="Cullen D."/>
            <person name="Grigoriev I.V."/>
            <person name="Hibbett D.S."/>
        </authorList>
    </citation>
    <scope>NUCLEOTIDE SEQUENCE [LARGE SCALE GENOMIC DNA]</scope>
    <source>
        <strain evidence="4 5">ATCC 11539</strain>
    </source>
</reference>
<dbReference type="SUPFAM" id="SSF51735">
    <property type="entry name" value="NAD(P)-binding Rossmann-fold domains"/>
    <property type="match status" value="1"/>
</dbReference>
<dbReference type="InterPro" id="IPR001619">
    <property type="entry name" value="Sec1-like"/>
</dbReference>
<dbReference type="Pfam" id="PF07970">
    <property type="entry name" value="COPIIcoated_ERV"/>
    <property type="match status" value="1"/>
</dbReference>
<dbReference type="Gene3D" id="3.90.830.10">
    <property type="entry name" value="Syntaxin Binding Protein 1, Chain A, domain 2"/>
    <property type="match status" value="1"/>
</dbReference>
<sequence length="1516" mass="167754">MGGLFSSTKFDPIRDVPDLKGKVIIVTGGNTGIGFATIQHLVRRGAKVYMGARNESKATGAIARLKAEGMGPGFGEVHWLNLDLTDPRNAKKVAEEFAGRESRLDVLVNNAALLMVPYEKTRDGIQQVMMVDYLSPFVFTEALLPLLKKTSQLPDADVRIVTLSSDALLLMPNDIHFRDINDFNRDFKEAWYPSMNRYGLAKFANCIWMKHLQKRLDADSSSIIAMAVHPGGVNTEYGIEYLSQYHLAWLFRYIFVTPPVGALNSVFAATSPAVRANAEKFKGAYLHPVGEVNAANRPARDLELQEELYSTTLYPVDYARVFFCYLTIQPAVWEGKVPCHSTHHSLRWLSPTDFKMDVVKAVETYVTKMVSVPSAMKVLLLDSHTRSPKTPIVSLASTQSSLLSHQVYLTDRIDNRKRDRLPHMKCVCFLRNSEESLEALESELREPKYGEYYLYFSNVLSKTAIERLAEVDEYEVVREVQEYFADYAPLLPSLFSLNHVPTVQRPLYGSTPNLWDSKALDRAVDGITAVLLSLKKKPVIRYEKMSGMARKLGIEIQHRIQSESSLFDFRLTQVPPLLLILDRRNDPVTPLLCQWTYQAMVHELLGIQNGRVDLRMVPGIAPELSEVTLTTSTDPFFQEHHLATFGDLGEHLKNYVQSYQSKSLAHAPSSINSIADMKRFVEEYPEFKKLGGNVSKHVALVGELSRLVERDKLLDVGEVEQGLATGSGADLRSVQALLTNPAVTPWNKLRLVILYALRYQKSQANNIASLINLMLENGVSREDARLVYVFLNIAGSDQRQDELFSMESLLAKGRSALKGLKGIENVYMQHTPRMSQTLENLFKGRLKETSYPFIEGAGPNAGLQRPQDVIVFMIGGTTYEEARTVALLNQELAAGGGQTGLTSAAGTRLLLGGTCVHNSSSYIEMIRAAANSFPSSVYEPPPESGSNMPALNISLGSVNVSLGGTTPGVFRTSGENVGVQADGIRDGVKNLFGKIIHGATAGLMHHRREFASALQSGDSASISTGTRDGDTSTPIAWPSWPAPSASVSVTHTAISVLVSLRTARLSFLPLTYYCLVSIRAPGTAATMPAKGLFGGLKGIDAFGKTTEDVKVKTRTGAFLTLLSAAIILAFCMMEFIDYRRVYVDTSIVVDRSRGEKLTVNLNITFPRVPCYLLSIDVMDISGEQQRDISHAVVKTRLDQTGQRVTGIHSSDLRNEVEKMQEQRTDGYCGSCYGADPPEGMECCNTCESVRQAYVQRGWSFSNPDAIEQCVSERWTEKLKDQASEGCNVAGRLRVNKVVGNIHMSPGRSFGSLGGNNIYDFVPYLRNDGNQHDFSHYIHEFRFSGDDEYDMNKARISQEMRAKMGMLDQPLNGRTANTNKHQFMFQYFLKIVKTRFVDLQGRTVNTHQYSATHFERDLSQGQRGSTGEGLHIQHGTTGLPGAFFNFEISPILVVHTETRQSFAHFLTSSCAIVGGVLTVASIVDSMLFTASRRLKKSGAGSSPSVNGNGVYGHGKLM</sequence>
<dbReference type="GO" id="GO:0016192">
    <property type="term" value="P:vesicle-mediated transport"/>
    <property type="evidence" value="ECO:0007669"/>
    <property type="project" value="InterPro"/>
</dbReference>
<organism evidence="4 5">
    <name type="scientific">Gloeophyllum trabeum (strain ATCC 11539 / FP-39264 / Madison 617)</name>
    <name type="common">Brown rot fungus</name>
    <dbReference type="NCBI Taxonomy" id="670483"/>
    <lineage>
        <taxon>Eukaryota</taxon>
        <taxon>Fungi</taxon>
        <taxon>Dikarya</taxon>
        <taxon>Basidiomycota</taxon>
        <taxon>Agaricomycotina</taxon>
        <taxon>Agaricomycetes</taxon>
        <taxon>Gloeophyllales</taxon>
        <taxon>Gloeophyllaceae</taxon>
        <taxon>Gloeophyllum</taxon>
    </lineage>
</organism>
<dbReference type="Gene3D" id="3.40.50.1910">
    <property type="match status" value="1"/>
</dbReference>
<dbReference type="InterPro" id="IPR002347">
    <property type="entry name" value="SDR_fam"/>
</dbReference>
<dbReference type="RefSeq" id="XP_007866873.1">
    <property type="nucleotide sequence ID" value="XM_007868682.1"/>
</dbReference>
<dbReference type="eggNOG" id="KOG1299">
    <property type="taxonomic scope" value="Eukaryota"/>
</dbReference>
<dbReference type="Proteomes" id="UP000030669">
    <property type="component" value="Unassembled WGS sequence"/>
</dbReference>
<keyword evidence="5" id="KW-1185">Reference proteome</keyword>